<gene>
    <name evidence="1" type="ordered locus">Sgly_1156</name>
</gene>
<dbReference type="HOGENOM" id="CLU_1458496_0_0_9"/>
<dbReference type="STRING" id="645991.Sgly_1156"/>
<protein>
    <submittedName>
        <fullName evidence="1">Uncharacterized protein</fullName>
    </submittedName>
</protein>
<name>F0SUI4_SYNGF</name>
<evidence type="ECO:0000313" key="1">
    <source>
        <dbReference type="EMBL" id="ADY55477.1"/>
    </source>
</evidence>
<reference evidence="1 2" key="1">
    <citation type="journal article" date="2011" name="Stand. Genomic Sci.">
        <title>Complete genome sequence of Syntrophobotulus glycolicus type strain (FlGlyR).</title>
        <authorList>
            <person name="Han C."/>
            <person name="Mwirichia R."/>
            <person name="Chertkov O."/>
            <person name="Held B."/>
            <person name="Lapidus A."/>
            <person name="Nolan M."/>
            <person name="Lucas S."/>
            <person name="Hammon N."/>
            <person name="Deshpande S."/>
            <person name="Cheng J.F."/>
            <person name="Tapia R."/>
            <person name="Goodwin L."/>
            <person name="Pitluck S."/>
            <person name="Huntemann M."/>
            <person name="Liolios K."/>
            <person name="Ivanova N."/>
            <person name="Pagani I."/>
            <person name="Mavromatis K."/>
            <person name="Ovchinikova G."/>
            <person name="Pati A."/>
            <person name="Chen A."/>
            <person name="Palaniappan K."/>
            <person name="Land M."/>
            <person name="Hauser L."/>
            <person name="Brambilla E.M."/>
            <person name="Rohde M."/>
            <person name="Spring S."/>
            <person name="Sikorski J."/>
            <person name="Goker M."/>
            <person name="Woyke T."/>
            <person name="Bristow J."/>
            <person name="Eisen J.A."/>
            <person name="Markowitz V."/>
            <person name="Hugenholtz P."/>
            <person name="Kyrpides N.C."/>
            <person name="Klenk H.P."/>
            <person name="Detter J.C."/>
        </authorList>
    </citation>
    <scope>NUCLEOTIDE SEQUENCE [LARGE SCALE GENOMIC DNA]</scope>
    <source>
        <strain evidence="2">DSM 8271 / FlGlyR</strain>
    </source>
</reference>
<sequence>MGKEIMKQIDVAIKSIWLNEIPKDYAGKYLMKEDSLKSAFYHHLRSSSLAEILDENDLRIFTEFNDADIKKSRFCVDMAIVKVPKHFTGYMGEAIKEEDILAIIEFKYKAARQAGIDAGFYDVEKLKHLIQQDRYRNCQYYLCGIYESWFDTSELTFLGKKQTNNWANGCVTELTACYINGFEDLRFFNVSYNNLNLRLNRDAKNATSAGFGV</sequence>
<dbReference type="AlphaFoldDB" id="F0SUI4"/>
<dbReference type="OrthoDB" id="2083721at2"/>
<keyword evidence="2" id="KW-1185">Reference proteome</keyword>
<dbReference type="Proteomes" id="UP000007488">
    <property type="component" value="Chromosome"/>
</dbReference>
<accession>F0SUI4</accession>
<proteinExistence type="predicted"/>
<dbReference type="eggNOG" id="ENOG5033602">
    <property type="taxonomic scope" value="Bacteria"/>
</dbReference>
<reference evidence="2" key="2">
    <citation type="submission" date="2011-02" db="EMBL/GenBank/DDBJ databases">
        <title>The complete genome of Syntrophobotulus glycolicus DSM 8271.</title>
        <authorList>
            <person name="Lucas S."/>
            <person name="Copeland A."/>
            <person name="Lapidus A."/>
            <person name="Bruce D."/>
            <person name="Goodwin L."/>
            <person name="Pitluck S."/>
            <person name="Kyrpides N."/>
            <person name="Mavromatis K."/>
            <person name="Pagani I."/>
            <person name="Ivanova N."/>
            <person name="Mikhailova N."/>
            <person name="Chertkov O."/>
            <person name="Held B."/>
            <person name="Detter J.C."/>
            <person name="Tapia R."/>
            <person name="Han C."/>
            <person name="Land M."/>
            <person name="Hauser L."/>
            <person name="Markowitz V."/>
            <person name="Cheng J.-F."/>
            <person name="Hugenholtz P."/>
            <person name="Woyke T."/>
            <person name="Wu D."/>
            <person name="Spring S."/>
            <person name="Schroeder M."/>
            <person name="Brambilla E."/>
            <person name="Klenk H.-P."/>
            <person name="Eisen J.A."/>
        </authorList>
    </citation>
    <scope>NUCLEOTIDE SEQUENCE [LARGE SCALE GENOMIC DNA]</scope>
    <source>
        <strain evidence="2">DSM 8271 / FlGlyR</strain>
    </source>
</reference>
<evidence type="ECO:0000313" key="2">
    <source>
        <dbReference type="Proteomes" id="UP000007488"/>
    </source>
</evidence>
<dbReference type="EMBL" id="CP002547">
    <property type="protein sequence ID" value="ADY55477.1"/>
    <property type="molecule type" value="Genomic_DNA"/>
</dbReference>
<organism evidence="1 2">
    <name type="scientific">Syntrophobotulus glycolicus (strain DSM 8271 / FlGlyR)</name>
    <dbReference type="NCBI Taxonomy" id="645991"/>
    <lineage>
        <taxon>Bacteria</taxon>
        <taxon>Bacillati</taxon>
        <taxon>Bacillota</taxon>
        <taxon>Clostridia</taxon>
        <taxon>Eubacteriales</taxon>
        <taxon>Desulfitobacteriaceae</taxon>
        <taxon>Syntrophobotulus</taxon>
    </lineage>
</organism>
<dbReference type="KEGG" id="sgy:Sgly_1156"/>
<dbReference type="RefSeq" id="WP_013624347.1">
    <property type="nucleotide sequence ID" value="NC_015172.1"/>
</dbReference>